<gene>
    <name evidence="1" type="ORF">KP509_24G013200</name>
</gene>
<keyword evidence="2" id="KW-1185">Reference proteome</keyword>
<dbReference type="InterPro" id="IPR025322">
    <property type="entry name" value="PADRE_dom"/>
</dbReference>
<dbReference type="EMBL" id="CM035429">
    <property type="protein sequence ID" value="KAH7299459.1"/>
    <property type="molecule type" value="Genomic_DNA"/>
</dbReference>
<organism evidence="1 2">
    <name type="scientific">Ceratopteris richardii</name>
    <name type="common">Triangle waterfern</name>
    <dbReference type="NCBI Taxonomy" id="49495"/>
    <lineage>
        <taxon>Eukaryota</taxon>
        <taxon>Viridiplantae</taxon>
        <taxon>Streptophyta</taxon>
        <taxon>Embryophyta</taxon>
        <taxon>Tracheophyta</taxon>
        <taxon>Polypodiopsida</taxon>
        <taxon>Polypodiidae</taxon>
        <taxon>Polypodiales</taxon>
        <taxon>Pteridineae</taxon>
        <taxon>Pteridaceae</taxon>
        <taxon>Parkerioideae</taxon>
        <taxon>Ceratopteris</taxon>
    </lineage>
</organism>
<dbReference type="Pfam" id="PF14009">
    <property type="entry name" value="PADRE"/>
    <property type="match status" value="1"/>
</dbReference>
<dbReference type="OrthoDB" id="747498at2759"/>
<comment type="caution">
    <text evidence="1">The sequence shown here is derived from an EMBL/GenBank/DDBJ whole genome shotgun (WGS) entry which is preliminary data.</text>
</comment>
<dbReference type="Proteomes" id="UP000825935">
    <property type="component" value="Chromosome 24"/>
</dbReference>
<dbReference type="AlphaFoldDB" id="A0A8T2RSJ8"/>
<accession>A0A8T2RSJ8</accession>
<dbReference type="PANTHER" id="PTHR33413:SF1">
    <property type="entry name" value="EXPRESSED PROTEIN"/>
    <property type="match status" value="1"/>
</dbReference>
<proteinExistence type="predicted"/>
<dbReference type="PANTHER" id="PTHR33413">
    <property type="entry name" value="EXPRESSED PROTEIN"/>
    <property type="match status" value="1"/>
</dbReference>
<reference evidence="1" key="1">
    <citation type="submission" date="2021-08" db="EMBL/GenBank/DDBJ databases">
        <title>WGS assembly of Ceratopteris richardii.</title>
        <authorList>
            <person name="Marchant D.B."/>
            <person name="Chen G."/>
            <person name="Jenkins J."/>
            <person name="Shu S."/>
            <person name="Leebens-Mack J."/>
            <person name="Grimwood J."/>
            <person name="Schmutz J."/>
            <person name="Soltis P."/>
            <person name="Soltis D."/>
            <person name="Chen Z.-H."/>
        </authorList>
    </citation>
    <scope>NUCLEOTIDE SEQUENCE</scope>
    <source>
        <strain evidence="1">Whitten #5841</strain>
        <tissue evidence="1">Leaf</tissue>
    </source>
</reference>
<sequence>MGNCQAADVAATVVECPDGRIMRMMAIQGHPILARRLMANHPDYFVALLSSSVVQSSSSVSFRVISQEKSPAEFRAQGFNSSSFRLIAPDAPLLSGHRYRLISFEEVMTCFSHMNKNCDNFPRSMIRENERNRAVIMRQNLGEERPNTVSNHVFYIGCGGSRHDTNTV</sequence>
<evidence type="ECO:0000313" key="2">
    <source>
        <dbReference type="Proteomes" id="UP000825935"/>
    </source>
</evidence>
<protein>
    <submittedName>
        <fullName evidence="1">Uncharacterized protein</fullName>
    </submittedName>
</protein>
<evidence type="ECO:0000313" key="1">
    <source>
        <dbReference type="EMBL" id="KAH7299459.1"/>
    </source>
</evidence>
<name>A0A8T2RSJ8_CERRI</name>